<feature type="domain" description="CobQ/CobB/MinD/ParA nucleotide binding" evidence="1">
    <location>
        <begin position="5"/>
        <end position="182"/>
    </location>
</feature>
<comment type="caution">
    <text evidence="2">The sequence shown here is derived from an EMBL/GenBank/DDBJ whole genome shotgun (WGS) entry which is preliminary data.</text>
</comment>
<proteinExistence type="predicted"/>
<dbReference type="Proteomes" id="UP000249185">
    <property type="component" value="Unassembled WGS sequence"/>
</dbReference>
<dbReference type="InterPro" id="IPR027417">
    <property type="entry name" value="P-loop_NTPase"/>
</dbReference>
<protein>
    <submittedName>
        <fullName evidence="2">Chromosome partitioning protein ParA</fullName>
    </submittedName>
</protein>
<dbReference type="PIRSF" id="PIRSF009320">
    <property type="entry name" value="Nuc_binding_HP_1000"/>
    <property type="match status" value="1"/>
</dbReference>
<dbReference type="PANTHER" id="PTHR13696:SF96">
    <property type="entry name" value="COBQ_COBB_MIND_PARA NUCLEOTIDE BINDING DOMAIN-CONTAINING PROTEIN"/>
    <property type="match status" value="1"/>
</dbReference>
<dbReference type="EMBL" id="QFPW01000004">
    <property type="protein sequence ID" value="PZQ50377.1"/>
    <property type="molecule type" value="Genomic_DNA"/>
</dbReference>
<dbReference type="AlphaFoldDB" id="A0A2W5PZJ5"/>
<accession>A0A2W5PZJ5</accession>
<dbReference type="Gene3D" id="3.40.50.300">
    <property type="entry name" value="P-loop containing nucleotide triphosphate hydrolases"/>
    <property type="match status" value="1"/>
</dbReference>
<dbReference type="InterPro" id="IPR002586">
    <property type="entry name" value="CobQ/CobB/MinD/ParA_Nub-bd_dom"/>
</dbReference>
<dbReference type="InterPro" id="IPR050678">
    <property type="entry name" value="DNA_Partitioning_ATPase"/>
</dbReference>
<dbReference type="Pfam" id="PF01656">
    <property type="entry name" value="CbiA"/>
    <property type="match status" value="1"/>
</dbReference>
<dbReference type="PANTHER" id="PTHR13696">
    <property type="entry name" value="P-LOOP CONTAINING NUCLEOSIDE TRIPHOSPHATE HYDROLASE"/>
    <property type="match status" value="1"/>
</dbReference>
<evidence type="ECO:0000313" key="3">
    <source>
        <dbReference type="Proteomes" id="UP000249185"/>
    </source>
</evidence>
<reference evidence="2 3" key="1">
    <citation type="submission" date="2017-08" db="EMBL/GenBank/DDBJ databases">
        <title>Infants hospitalized years apart are colonized by the same room-sourced microbial strains.</title>
        <authorList>
            <person name="Brooks B."/>
            <person name="Olm M.R."/>
            <person name="Firek B.A."/>
            <person name="Baker R."/>
            <person name="Thomas B.C."/>
            <person name="Morowitz M.J."/>
            <person name="Banfield J.F."/>
        </authorList>
    </citation>
    <scope>NUCLEOTIDE SEQUENCE [LARGE SCALE GENOMIC DNA]</scope>
    <source>
        <strain evidence="2">S2_005_002_R2_34</strain>
    </source>
</reference>
<evidence type="ECO:0000313" key="2">
    <source>
        <dbReference type="EMBL" id="PZQ50377.1"/>
    </source>
</evidence>
<evidence type="ECO:0000259" key="1">
    <source>
        <dbReference type="Pfam" id="PF01656"/>
    </source>
</evidence>
<sequence>MRTVLIANRKGGVGKTTVAITIASALAARGGVVALADADPQKSALRWLKARPAEASAVRGLDWTDAGEIGDAPKGIDWLVIDAPGALRGGRAEKLVAETEEMIVPVMPSFFDIDSTRRFLKELEEMKRVRKGKVGLRLLANRIQARGRATDRLRVALAAIGQEPLGWITERAAYAELAERGLGVFDDRRRALAPLREQWAPVIAALG</sequence>
<dbReference type="CDD" id="cd02042">
    <property type="entry name" value="ParAB_family"/>
    <property type="match status" value="1"/>
</dbReference>
<dbReference type="SUPFAM" id="SSF52540">
    <property type="entry name" value="P-loop containing nucleoside triphosphate hydrolases"/>
    <property type="match status" value="1"/>
</dbReference>
<gene>
    <name evidence="2" type="ORF">DI556_07415</name>
</gene>
<name>A0A2W5PZJ5_RHOSU</name>
<organism evidence="2 3">
    <name type="scientific">Rhodovulum sulfidophilum</name>
    <name type="common">Rhodobacter sulfidophilus</name>
    <dbReference type="NCBI Taxonomy" id="35806"/>
    <lineage>
        <taxon>Bacteria</taxon>
        <taxon>Pseudomonadati</taxon>
        <taxon>Pseudomonadota</taxon>
        <taxon>Alphaproteobacteria</taxon>
        <taxon>Rhodobacterales</taxon>
        <taxon>Paracoccaceae</taxon>
        <taxon>Rhodovulum</taxon>
    </lineage>
</organism>